<comment type="caution">
    <text evidence="1">The sequence shown here is derived from an EMBL/GenBank/DDBJ whole genome shotgun (WGS) entry which is preliminary data.</text>
</comment>
<accession>A0ACA9UTK0</accession>
<evidence type="ECO:0000313" key="2">
    <source>
        <dbReference type="Proteomes" id="UP000836387"/>
    </source>
</evidence>
<dbReference type="EMBL" id="CADEHS020000645">
    <property type="protein sequence ID" value="CAG9956364.1"/>
    <property type="molecule type" value="Genomic_DNA"/>
</dbReference>
<keyword evidence="2" id="KW-1185">Reference proteome</keyword>
<evidence type="ECO:0000313" key="1">
    <source>
        <dbReference type="EMBL" id="CAG9956364.1"/>
    </source>
</evidence>
<name>A0ACA9UTK0_BIOOC</name>
<protein>
    <submittedName>
        <fullName evidence="1">Uncharacterized protein</fullName>
    </submittedName>
</protein>
<sequence length="403" mass="45293">MKYITIEDLSDGGGVLKIVQRLRQSDGTTTVSVIGDIAVEGHSFYESDIAKMKYITIEDRNPGFCWVAVISEWLWWCLKIAQRLKGHSFYEDDIAKMKYITIEGRNPGFYWVPQEAAVTHTFLLGFNLQPGPASLTRDLKAVFVHGKLSISASEDPEFLAQDLEMFQKLIHAESPPRSVSALIPPMGDIERIAQRLSMWQGNPRGRHGPYRTPLQYFVSTAERHLELIADGQLYPEYAKEAFAFYSLLRDKAASVLAKRSGDDPEFWVAQRLMDLIESFIQNEYATLKWLSKTGMPVIEAHGYGLASDPSNRVGVSYIVMPGKPRNTSHRSQDCVRAQQVDVPSRTHRSKFASALKNVTRRLKIDDFPINAVWFFICAVGGEKVSLQHSKTSLVASKTIGACT</sequence>
<gene>
    <name evidence="1" type="ORF">CRV2_00008270</name>
</gene>
<proteinExistence type="predicted"/>
<organism evidence="1 2">
    <name type="scientific">Clonostachys rosea f. rosea IK726</name>
    <dbReference type="NCBI Taxonomy" id="1349383"/>
    <lineage>
        <taxon>Eukaryota</taxon>
        <taxon>Fungi</taxon>
        <taxon>Dikarya</taxon>
        <taxon>Ascomycota</taxon>
        <taxon>Pezizomycotina</taxon>
        <taxon>Sordariomycetes</taxon>
        <taxon>Hypocreomycetidae</taxon>
        <taxon>Hypocreales</taxon>
        <taxon>Bionectriaceae</taxon>
        <taxon>Clonostachys</taxon>
    </lineage>
</organism>
<reference evidence="1" key="2">
    <citation type="submission" date="2021-10" db="EMBL/GenBank/DDBJ databases">
        <authorList>
            <person name="Piombo E."/>
        </authorList>
    </citation>
    <scope>NUCLEOTIDE SEQUENCE</scope>
</reference>
<reference evidence="1" key="1">
    <citation type="submission" date="2020-04" db="EMBL/GenBank/DDBJ databases">
        <authorList>
            <person name="Broberg M."/>
        </authorList>
    </citation>
    <scope>NUCLEOTIDE SEQUENCE</scope>
</reference>
<dbReference type="Proteomes" id="UP000836387">
    <property type="component" value="Unassembled WGS sequence"/>
</dbReference>